<reference evidence="1 2" key="1">
    <citation type="submission" date="2018-04" db="EMBL/GenBank/DDBJ databases">
        <authorList>
            <person name="Huttner S."/>
            <person name="Dainat J."/>
        </authorList>
    </citation>
    <scope>NUCLEOTIDE SEQUENCE [LARGE SCALE GENOMIC DNA]</scope>
</reference>
<name>A0A3S4F5P2_9PEZI</name>
<evidence type="ECO:0000313" key="2">
    <source>
        <dbReference type="Proteomes" id="UP000289323"/>
    </source>
</evidence>
<protein>
    <submittedName>
        <fullName evidence="1">98203409-70d5-416d-bc2a-2bfce39db832</fullName>
    </submittedName>
</protein>
<accession>A0A3S4F5P2</accession>
<dbReference type="Proteomes" id="UP000289323">
    <property type="component" value="Unassembled WGS sequence"/>
</dbReference>
<dbReference type="EMBL" id="OUUZ01000015">
    <property type="protein sequence ID" value="SPQ25282.1"/>
    <property type="molecule type" value="Genomic_DNA"/>
</dbReference>
<proteinExistence type="predicted"/>
<gene>
    <name evidence="1" type="ORF">TT172_LOCUS7701</name>
</gene>
<sequence>MAWYWANF</sequence>
<evidence type="ECO:0000313" key="1">
    <source>
        <dbReference type="EMBL" id="SPQ25282.1"/>
    </source>
</evidence>
<organism evidence="1 2">
    <name type="scientific">Thermothielavioides terrestris</name>
    <dbReference type="NCBI Taxonomy" id="2587410"/>
    <lineage>
        <taxon>Eukaryota</taxon>
        <taxon>Fungi</taxon>
        <taxon>Dikarya</taxon>
        <taxon>Ascomycota</taxon>
        <taxon>Pezizomycotina</taxon>
        <taxon>Sordariomycetes</taxon>
        <taxon>Sordariomycetidae</taxon>
        <taxon>Sordariales</taxon>
        <taxon>Chaetomiaceae</taxon>
        <taxon>Thermothielavioides</taxon>
    </lineage>
</organism>